<dbReference type="PANTHER" id="PTHR33659">
    <property type="entry name" value="PROTEIN, PUTATIVE-RELATED-RELATED"/>
    <property type="match status" value="1"/>
</dbReference>
<keyword evidence="1" id="KW-0812">Transmembrane</keyword>
<evidence type="ECO:0000313" key="3">
    <source>
        <dbReference type="EMBL" id="CAL0310575.1"/>
    </source>
</evidence>
<reference evidence="3 4" key="1">
    <citation type="submission" date="2024-03" db="EMBL/GenBank/DDBJ databases">
        <authorList>
            <person name="Martinez-Hernandez J."/>
        </authorList>
    </citation>
    <scope>NUCLEOTIDE SEQUENCE [LARGE SCALE GENOMIC DNA]</scope>
</reference>
<name>A0AAV1WME2_LUPLU</name>
<protein>
    <recommendedName>
        <fullName evidence="5">Transmembrane protein</fullName>
    </recommendedName>
</protein>
<dbReference type="EMBL" id="CAXHTB010000008">
    <property type="protein sequence ID" value="CAL0310575.1"/>
    <property type="molecule type" value="Genomic_DNA"/>
</dbReference>
<sequence length="70" mass="7499">MVMASFVGSSTKFFMAIMVVVLFCMTNTMAQDSEIAPTSQLQAGIGFALPISWAAFCSSLLVSIVAFMLH</sequence>
<accession>A0AAV1WME2</accession>
<organism evidence="3 4">
    <name type="scientific">Lupinus luteus</name>
    <name type="common">European yellow lupine</name>
    <dbReference type="NCBI Taxonomy" id="3873"/>
    <lineage>
        <taxon>Eukaryota</taxon>
        <taxon>Viridiplantae</taxon>
        <taxon>Streptophyta</taxon>
        <taxon>Embryophyta</taxon>
        <taxon>Tracheophyta</taxon>
        <taxon>Spermatophyta</taxon>
        <taxon>Magnoliopsida</taxon>
        <taxon>eudicotyledons</taxon>
        <taxon>Gunneridae</taxon>
        <taxon>Pentapetalae</taxon>
        <taxon>rosids</taxon>
        <taxon>fabids</taxon>
        <taxon>Fabales</taxon>
        <taxon>Fabaceae</taxon>
        <taxon>Papilionoideae</taxon>
        <taxon>50 kb inversion clade</taxon>
        <taxon>genistoids sensu lato</taxon>
        <taxon>core genistoids</taxon>
        <taxon>Genisteae</taxon>
        <taxon>Lupinus</taxon>
    </lineage>
</organism>
<evidence type="ECO:0000256" key="2">
    <source>
        <dbReference type="SAM" id="SignalP"/>
    </source>
</evidence>
<keyword evidence="4" id="KW-1185">Reference proteome</keyword>
<keyword evidence="1" id="KW-0472">Membrane</keyword>
<feature type="signal peptide" evidence="2">
    <location>
        <begin position="1"/>
        <end position="30"/>
    </location>
</feature>
<proteinExistence type="predicted"/>
<dbReference type="AlphaFoldDB" id="A0AAV1WME2"/>
<comment type="caution">
    <text evidence="3">The sequence shown here is derived from an EMBL/GenBank/DDBJ whole genome shotgun (WGS) entry which is preliminary data.</text>
</comment>
<feature type="chain" id="PRO_5043550469" description="Transmembrane protein" evidence="2">
    <location>
        <begin position="31"/>
        <end position="70"/>
    </location>
</feature>
<feature type="transmembrane region" description="Helical" evidence="1">
    <location>
        <begin position="46"/>
        <end position="69"/>
    </location>
</feature>
<evidence type="ECO:0008006" key="5">
    <source>
        <dbReference type="Google" id="ProtNLM"/>
    </source>
</evidence>
<dbReference type="PANTHER" id="PTHR33659:SF7">
    <property type="entry name" value="PROTEIN, PUTATIVE-RELATED"/>
    <property type="match status" value="1"/>
</dbReference>
<evidence type="ECO:0000256" key="1">
    <source>
        <dbReference type="SAM" id="Phobius"/>
    </source>
</evidence>
<keyword evidence="2" id="KW-0732">Signal</keyword>
<keyword evidence="1" id="KW-1133">Transmembrane helix</keyword>
<gene>
    <name evidence="3" type="ORF">LLUT_LOCUS11635</name>
</gene>
<dbReference type="Proteomes" id="UP001497480">
    <property type="component" value="Unassembled WGS sequence"/>
</dbReference>
<evidence type="ECO:0000313" key="4">
    <source>
        <dbReference type="Proteomes" id="UP001497480"/>
    </source>
</evidence>